<dbReference type="Proteomes" id="UP000016666">
    <property type="component" value="Chromosome 9"/>
</dbReference>
<dbReference type="SUPFAM" id="SSF48371">
    <property type="entry name" value="ARM repeat"/>
    <property type="match status" value="1"/>
</dbReference>
<dbReference type="AlphaFoldDB" id="A0A493TRE0"/>
<dbReference type="GeneTree" id="ENSGT00390000018660"/>
<dbReference type="InterPro" id="IPR039888">
    <property type="entry name" value="Melted-like"/>
</dbReference>
<dbReference type="GO" id="GO:0005886">
    <property type="term" value="C:plasma membrane"/>
    <property type="evidence" value="ECO:0007669"/>
    <property type="project" value="UniProtKB-SubCell"/>
</dbReference>
<name>A0A493TRE0_ANAPP</name>
<evidence type="ECO:0000256" key="4">
    <source>
        <dbReference type="ARBA" id="ARBA00023136"/>
    </source>
</evidence>
<keyword evidence="4" id="KW-0472">Membrane</keyword>
<comment type="subcellular location">
    <subcellularLocation>
        <location evidence="2">Cell membrane</location>
    </subcellularLocation>
    <subcellularLocation>
        <location evidence="1">Endomembrane system</location>
        <topology evidence="1">Peripheral membrane protein</topology>
    </subcellularLocation>
</comment>
<dbReference type="GO" id="GO:0030512">
    <property type="term" value="P:negative regulation of transforming growth factor beta receptor signaling pathway"/>
    <property type="evidence" value="ECO:0007669"/>
    <property type="project" value="Ensembl"/>
</dbReference>
<dbReference type="InterPro" id="IPR011993">
    <property type="entry name" value="PH-like_dom_sf"/>
</dbReference>
<evidence type="ECO:0000313" key="5">
    <source>
        <dbReference type="Ensembl" id="ENSAPLP00000028150.1"/>
    </source>
</evidence>
<dbReference type="PANTHER" id="PTHR21630:SF10">
    <property type="entry name" value="VENTRICULAR ZONE-EXPRESSED PH DOMAIN-CONTAINING PROTEIN HOMOLOG 1"/>
    <property type="match status" value="1"/>
</dbReference>
<dbReference type="GO" id="GO:0012505">
    <property type="term" value="C:endomembrane system"/>
    <property type="evidence" value="ECO:0007669"/>
    <property type="project" value="UniProtKB-SubCell"/>
</dbReference>
<keyword evidence="3" id="KW-1003">Cell membrane</keyword>
<sequence length="879" mass="98662">MHHLFGLVLAQKDLSRAGDLFSLDDAEIEGSLSEALEQIRIISSSPDYQTNDNDQAVVEICITRITTAIRETESIEKHGKALVALWESCLEHNLKPSGKDEDTPHAKIASDIMSCILQNYNRPPVMALAVPVAVKFLQRGNKELCRNMSSYLSLAAIAKADLLADHTDAIVKSVLQGNSMLLRVLPSLYEKQPQPINLHLRELVALLAQLHQAEQHHLLRLLQVVARKKELGVLKECIPCLLGHLRDPSHSDVILNILVEIAGYDPVALAAFLPKLKEIGESFPSLIGQTAKIFGAVGHIDEERARMCLMYLVNHLANMEHSFHHILLLEIKSLTDTFSSILGTQSRDIYRMSNSFTAIAKLLVRQLENDNVSAARTENDIEIESPVPLDDLKSVMNGNEEEEKLQVKIQAFEEKININNSTPGSIRRYSLGQVSKEERKDMRFNRSKSLALHAVRMKSVNLDSGQEEENGDIPAGISFTEIYISQENDKLPFGVDAEEMQLGNSLVSHQSIDYTESENLPEPAGEKAHEESAEVLKSPAEYQDKLYLHLKENLGKVKAYVMEMGKKIPIPDQCVIEDTVRSCVAKLFFSCPLKGHYCLYSKSSFTLVSRQPPLWIHIMFLFQQSLFAEPLSIQSNSVQVLKALWEKTQLKGTHSFETAMIQSTFPHQKDLDHVQMHLEEVRFFDLFGYSEEAGTWQCFMCNNPEKATVVNQDGQPLMEGKLKEKQVRWKFIKRWKTRYFTLAGNQLLFRKGKSVSQKNVSLIPLFPSSASPFPRGFHHSAFSMGSVHHTADSSQALARRVCLCFSCWIRSVRLWRGLSVRLAVLLCRLMAAAALTSRCFTQTLPEHRPRCLQAPSTSSQLIQSSCFPSASPTDGTPVG</sequence>
<keyword evidence="6" id="KW-1185">Reference proteome</keyword>
<dbReference type="Ensembl" id="ENSAPLT00000038875.1">
    <property type="protein sequence ID" value="ENSAPLP00000028150.1"/>
    <property type="gene ID" value="ENSAPLG00000004613.2"/>
</dbReference>
<protein>
    <submittedName>
        <fullName evidence="5">Ventricular zone expressed PH domain containing 1</fullName>
    </submittedName>
</protein>
<organism evidence="5 6">
    <name type="scientific">Anas platyrhynchos platyrhynchos</name>
    <name type="common">Northern mallard</name>
    <dbReference type="NCBI Taxonomy" id="8840"/>
    <lineage>
        <taxon>Eukaryota</taxon>
        <taxon>Metazoa</taxon>
        <taxon>Chordata</taxon>
        <taxon>Craniata</taxon>
        <taxon>Vertebrata</taxon>
        <taxon>Euteleostomi</taxon>
        <taxon>Archelosauria</taxon>
        <taxon>Archosauria</taxon>
        <taxon>Dinosauria</taxon>
        <taxon>Saurischia</taxon>
        <taxon>Theropoda</taxon>
        <taxon>Coelurosauria</taxon>
        <taxon>Aves</taxon>
        <taxon>Neognathae</taxon>
        <taxon>Galloanserae</taxon>
        <taxon>Anseriformes</taxon>
        <taxon>Anatidae</taxon>
        <taxon>Anatinae</taxon>
        <taxon>Anas</taxon>
    </lineage>
</organism>
<dbReference type="InterPro" id="IPR016024">
    <property type="entry name" value="ARM-type_fold"/>
</dbReference>
<evidence type="ECO:0000256" key="3">
    <source>
        <dbReference type="ARBA" id="ARBA00022475"/>
    </source>
</evidence>
<dbReference type="STRING" id="8840.ENSAPLP00000028150"/>
<dbReference type="GO" id="GO:0060392">
    <property type="term" value="P:negative regulation of SMAD protein signal transduction"/>
    <property type="evidence" value="ECO:0007669"/>
    <property type="project" value="Ensembl"/>
</dbReference>
<accession>A0A493TRE0</accession>
<gene>
    <name evidence="5" type="primary">VEPH1</name>
</gene>
<dbReference type="PANTHER" id="PTHR21630">
    <property type="entry name" value="VEPH-A/MELTED"/>
    <property type="match status" value="1"/>
</dbReference>
<reference evidence="5" key="2">
    <citation type="submission" date="2025-08" db="UniProtKB">
        <authorList>
            <consortium name="Ensembl"/>
        </authorList>
    </citation>
    <scope>IDENTIFICATION</scope>
</reference>
<dbReference type="Gene3D" id="2.30.29.30">
    <property type="entry name" value="Pleckstrin-homology domain (PH domain)/Phosphotyrosine-binding domain (PTB)"/>
    <property type="match status" value="1"/>
</dbReference>
<reference evidence="5 6" key="1">
    <citation type="submission" date="2017-10" db="EMBL/GenBank/DDBJ databases">
        <title>A new Pekin duck reference genome.</title>
        <authorList>
            <person name="Hou Z.-C."/>
            <person name="Zhou Z.-K."/>
            <person name="Zhu F."/>
            <person name="Hou S.-S."/>
        </authorList>
    </citation>
    <scope>NUCLEOTIDE SEQUENCE [LARGE SCALE GENOMIC DNA]</scope>
</reference>
<reference evidence="5" key="3">
    <citation type="submission" date="2025-09" db="UniProtKB">
        <authorList>
            <consortium name="Ensembl"/>
        </authorList>
    </citation>
    <scope>IDENTIFICATION</scope>
</reference>
<proteinExistence type="predicted"/>
<dbReference type="GO" id="GO:0010314">
    <property type="term" value="F:phosphatidylinositol-5-phosphate binding"/>
    <property type="evidence" value="ECO:0007669"/>
    <property type="project" value="TreeGrafter"/>
</dbReference>
<evidence type="ECO:0000256" key="1">
    <source>
        <dbReference type="ARBA" id="ARBA00004184"/>
    </source>
</evidence>
<dbReference type="SUPFAM" id="SSF50729">
    <property type="entry name" value="PH domain-like"/>
    <property type="match status" value="1"/>
</dbReference>
<evidence type="ECO:0000313" key="6">
    <source>
        <dbReference type="Proteomes" id="UP000016666"/>
    </source>
</evidence>
<evidence type="ECO:0000256" key="2">
    <source>
        <dbReference type="ARBA" id="ARBA00004236"/>
    </source>
</evidence>